<dbReference type="InterPro" id="IPR004838">
    <property type="entry name" value="NHTrfase_class1_PyrdxlP-BS"/>
</dbReference>
<dbReference type="EC" id="2.6.1.-" evidence="3"/>
<dbReference type="AlphaFoldDB" id="A0A395JI67"/>
<dbReference type="Gene3D" id="3.90.1150.10">
    <property type="entry name" value="Aspartate Aminotransferase, domain 1"/>
    <property type="match status" value="1"/>
</dbReference>
<reference evidence="5 6" key="1">
    <citation type="submission" date="2018-06" db="EMBL/GenBank/DDBJ databases">
        <title>Genomic Encyclopedia of Type Strains, Phase IV (KMG-IV): sequencing the most valuable type-strain genomes for metagenomic binning, comparative biology and taxonomic classification.</title>
        <authorList>
            <person name="Goeker M."/>
        </authorList>
    </citation>
    <scope>NUCLEOTIDE SEQUENCE [LARGE SCALE GENOMIC DNA]</scope>
    <source>
        <strain evidence="5 6">DSM 24032</strain>
    </source>
</reference>
<proteinExistence type="inferred from homology"/>
<gene>
    <name evidence="5" type="ORF">DFR28_10681</name>
</gene>
<keyword evidence="6" id="KW-1185">Reference proteome</keyword>
<evidence type="ECO:0000256" key="1">
    <source>
        <dbReference type="ARBA" id="ARBA00001933"/>
    </source>
</evidence>
<dbReference type="InterPro" id="IPR015421">
    <property type="entry name" value="PyrdxlP-dep_Trfase_major"/>
</dbReference>
<dbReference type="Gene3D" id="3.40.640.10">
    <property type="entry name" value="Type I PLP-dependent aspartate aminotransferase-like (Major domain)"/>
    <property type="match status" value="1"/>
</dbReference>
<comment type="similarity">
    <text evidence="3">Belongs to the class-I pyridoxal-phosphate-dependent aminotransferase family.</text>
</comment>
<name>A0A395JI67_9GAMM</name>
<protein>
    <recommendedName>
        <fullName evidence="3">Aminotransferase</fullName>
        <ecNumber evidence="3">2.6.1.-</ecNumber>
    </recommendedName>
</protein>
<dbReference type="GO" id="GO:0008483">
    <property type="term" value="F:transaminase activity"/>
    <property type="evidence" value="ECO:0007669"/>
    <property type="project" value="UniProtKB-KW"/>
</dbReference>
<comment type="cofactor">
    <cofactor evidence="1 3">
        <name>pyridoxal 5'-phosphate</name>
        <dbReference type="ChEBI" id="CHEBI:597326"/>
    </cofactor>
</comment>
<dbReference type="EMBL" id="QNRT01000006">
    <property type="protein sequence ID" value="RBP48594.1"/>
    <property type="molecule type" value="Genomic_DNA"/>
</dbReference>
<evidence type="ECO:0000256" key="3">
    <source>
        <dbReference type="RuleBase" id="RU000481"/>
    </source>
</evidence>
<keyword evidence="3" id="KW-0808">Transferase</keyword>
<feature type="domain" description="Aminotransferase class I/classII large" evidence="4">
    <location>
        <begin position="59"/>
        <end position="329"/>
    </location>
</feature>
<dbReference type="Pfam" id="PF00155">
    <property type="entry name" value="Aminotran_1_2"/>
    <property type="match status" value="1"/>
</dbReference>
<dbReference type="CDD" id="cd00609">
    <property type="entry name" value="AAT_like"/>
    <property type="match status" value="1"/>
</dbReference>
<keyword evidence="3" id="KW-0032">Aminotransferase</keyword>
<sequence>MNKMQHTTLRHGGDLHTAIQRFGGDASDWLDLSTGISPWSYPVTNIPNQVWRELPSETTSFRVSAAHYYQCADAQLLATPGSQLAIRLLPTLIKPAHRVAIPTLGYQEHALAWARAGHTLVRYNSIDALRSLTHTKQIDSAVVINPNNPTAEVAARQQLLELAEQLPGLLLVDEAFADLDPSQSLCQHTSLSNIIVLRSIGKFFGLAGSRVGFLISDHPVTAELSALFSPWSVNGPALYVTECALSDRQWQTMQRTRIIQQAQQLNDLLALLISHDDSHIDLSSHGLFHTLLGSPESISAIHRALATMHIWTRLGDIDDQGLLWMRFSLPGDHLNRLRNALAEFHR</sequence>
<dbReference type="PROSITE" id="PS00105">
    <property type="entry name" value="AA_TRANSFER_CLASS_1"/>
    <property type="match status" value="1"/>
</dbReference>
<dbReference type="OrthoDB" id="9799304at2"/>
<comment type="caution">
    <text evidence="5">The sequence shown here is derived from an EMBL/GenBank/DDBJ whole genome shotgun (WGS) entry which is preliminary data.</text>
</comment>
<dbReference type="InParanoid" id="A0A395JI67"/>
<dbReference type="InterPro" id="IPR015424">
    <property type="entry name" value="PyrdxlP-dep_Trfase"/>
</dbReference>
<evidence type="ECO:0000256" key="2">
    <source>
        <dbReference type="ARBA" id="ARBA00022898"/>
    </source>
</evidence>
<dbReference type="PANTHER" id="PTHR42885">
    <property type="entry name" value="HISTIDINOL-PHOSPHATE AMINOTRANSFERASE-RELATED"/>
    <property type="match status" value="1"/>
</dbReference>
<organism evidence="5 6">
    <name type="scientific">Arenicella xantha</name>
    <dbReference type="NCBI Taxonomy" id="644221"/>
    <lineage>
        <taxon>Bacteria</taxon>
        <taxon>Pseudomonadati</taxon>
        <taxon>Pseudomonadota</taxon>
        <taxon>Gammaproteobacteria</taxon>
        <taxon>Arenicellales</taxon>
        <taxon>Arenicellaceae</taxon>
        <taxon>Arenicella</taxon>
    </lineage>
</organism>
<dbReference type="InterPro" id="IPR004839">
    <property type="entry name" value="Aminotransferase_I/II_large"/>
</dbReference>
<dbReference type="Proteomes" id="UP000253083">
    <property type="component" value="Unassembled WGS sequence"/>
</dbReference>
<evidence type="ECO:0000313" key="5">
    <source>
        <dbReference type="EMBL" id="RBP48594.1"/>
    </source>
</evidence>
<dbReference type="GO" id="GO:0030170">
    <property type="term" value="F:pyridoxal phosphate binding"/>
    <property type="evidence" value="ECO:0007669"/>
    <property type="project" value="InterPro"/>
</dbReference>
<keyword evidence="2" id="KW-0663">Pyridoxal phosphate</keyword>
<dbReference type="InterPro" id="IPR015422">
    <property type="entry name" value="PyrdxlP-dep_Trfase_small"/>
</dbReference>
<dbReference type="PANTHER" id="PTHR42885:SF1">
    <property type="entry name" value="THREONINE-PHOSPHATE DECARBOXYLASE"/>
    <property type="match status" value="1"/>
</dbReference>
<accession>A0A395JI67</accession>
<evidence type="ECO:0000259" key="4">
    <source>
        <dbReference type="Pfam" id="PF00155"/>
    </source>
</evidence>
<dbReference type="SUPFAM" id="SSF53383">
    <property type="entry name" value="PLP-dependent transferases"/>
    <property type="match status" value="1"/>
</dbReference>
<evidence type="ECO:0000313" key="6">
    <source>
        <dbReference type="Proteomes" id="UP000253083"/>
    </source>
</evidence>
<dbReference type="RefSeq" id="WP_113955624.1">
    <property type="nucleotide sequence ID" value="NZ_QNRT01000006.1"/>
</dbReference>